<evidence type="ECO:0000256" key="2">
    <source>
        <dbReference type="ARBA" id="ARBA00022553"/>
    </source>
</evidence>
<dbReference type="GO" id="GO:0031177">
    <property type="term" value="F:phosphopantetheine binding"/>
    <property type="evidence" value="ECO:0007669"/>
    <property type="project" value="InterPro"/>
</dbReference>
<dbReference type="OrthoDB" id="429813at2759"/>
<dbReference type="AlphaFoldDB" id="A0A2R6NPP6"/>
<dbReference type="Gene3D" id="3.40.50.12780">
    <property type="entry name" value="N-terminal domain of ligase-like"/>
    <property type="match status" value="1"/>
</dbReference>
<evidence type="ECO:0000256" key="1">
    <source>
        <dbReference type="ARBA" id="ARBA00022450"/>
    </source>
</evidence>
<dbReference type="InterPro" id="IPR013120">
    <property type="entry name" value="FAR_NAD-bd"/>
</dbReference>
<dbReference type="Proteomes" id="UP000186601">
    <property type="component" value="Unassembled WGS sequence"/>
</dbReference>
<dbReference type="STRING" id="98765.A0A2R6NPP6"/>
<feature type="region of interest" description="Disordered" evidence="3">
    <location>
        <begin position="1"/>
        <end position="25"/>
    </location>
</feature>
<keyword evidence="1" id="KW-0596">Phosphopantetheine</keyword>
<evidence type="ECO:0000313" key="5">
    <source>
        <dbReference type="EMBL" id="PSR74486.1"/>
    </source>
</evidence>
<sequence length="1079" mass="118531">MDPSQYKQLPLPALPKSQALSTTTFTPPPLDGSLTLQEMYDWHLEHSPNHPVFLYAEDDGTTTTINWADVTRAIHQAGHIVLSAVEKLGGTSPLVALLANSESIAYSTMLAGIQRVGFVAFPISPRNSPSAVAHLLSMTNASHIFVGSDRAVQELAVTTLEVLKQGGTKQPDISTMPVFEELYTQDSSQAFVPLSPVKPTMDDPAIVMHSSGSTAFPKPITWSHYNVILTALAPYHGEIDMTGLKVACHATPMFHAMGVFQTLWATTCGSTMAVFKPQFPTRTPTPDLMMEEVIASKSDIIYCVPSLVEAWAKNTDHVRSLKMTKGVVFGGGPLSKEVGDYLVETGVNISMLYGCTEVGMLNTFLSRPGGKDWEYFTFPASVNPHLIPQENGNVRLVILPCQYQVPAVMNHSVSGVGAYDTNDVLSPHTKKPGYWKVYGRADDQIMHSNGEKTNPGPLENILQQDPRIQTAVMFGRGRFNTGVIIEPKPEFRFDPSDSEKVSQFWKDIWPTVDRMNNYAPQHSRLFREMILIASPSKPFMYTAKNNPRRHAIINQYEAEIEAVYATMDESASADIPPPPTWTLDSARDFVRAVVKKTLERAVTDTDDLFQNGCDSLQATWIRNSLLHALRETTKINTGTIPGNFVYNRPTINALASFVAALTSSESGDSISNRDRAITAMVDMVEKYCQNFPEHIATVPAPQSEVVFLTGTSGRLGACLLATLVALPEVSRVYAVNRKSSTPILGRQRSILEEQGYDPDVVLGTGKVVFVDTSMEGENMGLSAELYGEIRTSVTHIIHNAWPVNFNMSLTTFEPSVRSVRRLVDLALSSPHPTPARLLFVSSVAILRQIDHMKPIKEGLVEPSVAEGTGYSESKWVSEQILARALNETPLRTVAVRVGQLSGSSISGAWKTAEWLPTLVRSSVHLQCLPDTDQQTSWIPVDVAARAINDMRKSDVPNMHLGHPRPMSWSAIMGPVAKSLNLPLVPYNEWFALLEKSGEGLDADSEVEMMHQNPGLKLLDFFRDTLDATSSSIEAAGLPPLDVTEALKVAPSLDSDRLAQMSGDDSLRWVGYWQKTGFLP</sequence>
<dbReference type="Pfam" id="PF07993">
    <property type="entry name" value="NAD_binding_4"/>
    <property type="match status" value="1"/>
</dbReference>
<protein>
    <recommendedName>
        <fullName evidence="4">Polyketide synthase-like phosphopantetheine-binding domain-containing protein</fullName>
    </recommendedName>
</protein>
<reference evidence="5 6" key="1">
    <citation type="submission" date="2018-02" db="EMBL/GenBank/DDBJ databases">
        <title>Genome sequence of the basidiomycete white-rot fungus Phlebia centrifuga.</title>
        <authorList>
            <person name="Granchi Z."/>
            <person name="Peng M."/>
            <person name="de Vries R.P."/>
            <person name="Hilden K."/>
            <person name="Makela M.R."/>
            <person name="Grigoriev I."/>
            <person name="Riley R."/>
        </authorList>
    </citation>
    <scope>NUCLEOTIDE SEQUENCE [LARGE SCALE GENOMIC DNA]</scope>
    <source>
        <strain evidence="5 6">FBCC195</strain>
    </source>
</reference>
<dbReference type="Gene3D" id="3.40.50.720">
    <property type="entry name" value="NAD(P)-binding Rossmann-like Domain"/>
    <property type="match status" value="1"/>
</dbReference>
<dbReference type="InterPro" id="IPR036291">
    <property type="entry name" value="NAD(P)-bd_dom_sf"/>
</dbReference>
<comment type="caution">
    <text evidence="5">The sequence shown here is derived from an EMBL/GenBank/DDBJ whole genome shotgun (WGS) entry which is preliminary data.</text>
</comment>
<keyword evidence="6" id="KW-1185">Reference proteome</keyword>
<dbReference type="PANTHER" id="PTHR43439:SF2">
    <property type="entry name" value="ENZYME, PUTATIVE (JCVI)-RELATED"/>
    <property type="match status" value="1"/>
</dbReference>
<evidence type="ECO:0000313" key="6">
    <source>
        <dbReference type="Proteomes" id="UP000186601"/>
    </source>
</evidence>
<gene>
    <name evidence="5" type="ORF">PHLCEN_2v9783</name>
</gene>
<dbReference type="EMBL" id="MLYV02000983">
    <property type="protein sequence ID" value="PSR74486.1"/>
    <property type="molecule type" value="Genomic_DNA"/>
</dbReference>
<dbReference type="SMART" id="SM00823">
    <property type="entry name" value="PKS_PP"/>
    <property type="match status" value="1"/>
</dbReference>
<evidence type="ECO:0000259" key="4">
    <source>
        <dbReference type="SMART" id="SM00823"/>
    </source>
</evidence>
<dbReference type="Gene3D" id="1.10.1200.10">
    <property type="entry name" value="ACP-like"/>
    <property type="match status" value="1"/>
</dbReference>
<dbReference type="InterPro" id="IPR036736">
    <property type="entry name" value="ACP-like_sf"/>
</dbReference>
<accession>A0A2R6NPP6</accession>
<dbReference type="InterPro" id="IPR051414">
    <property type="entry name" value="Adenylate-forming_Reductase"/>
</dbReference>
<name>A0A2R6NPP6_9APHY</name>
<dbReference type="SUPFAM" id="SSF56801">
    <property type="entry name" value="Acetyl-CoA synthetase-like"/>
    <property type="match status" value="1"/>
</dbReference>
<keyword evidence="2" id="KW-0597">Phosphoprotein</keyword>
<dbReference type="InterPro" id="IPR020806">
    <property type="entry name" value="PKS_PP-bd"/>
</dbReference>
<dbReference type="InterPro" id="IPR042099">
    <property type="entry name" value="ANL_N_sf"/>
</dbReference>
<feature type="domain" description="Polyketide synthase-like phosphopantetheine-binding" evidence="4">
    <location>
        <begin position="587"/>
        <end position="662"/>
    </location>
</feature>
<dbReference type="InterPro" id="IPR000873">
    <property type="entry name" value="AMP-dep_synth/lig_dom"/>
</dbReference>
<organism evidence="5 6">
    <name type="scientific">Hermanssonia centrifuga</name>
    <dbReference type="NCBI Taxonomy" id="98765"/>
    <lineage>
        <taxon>Eukaryota</taxon>
        <taxon>Fungi</taxon>
        <taxon>Dikarya</taxon>
        <taxon>Basidiomycota</taxon>
        <taxon>Agaricomycotina</taxon>
        <taxon>Agaricomycetes</taxon>
        <taxon>Polyporales</taxon>
        <taxon>Meruliaceae</taxon>
        <taxon>Hermanssonia</taxon>
    </lineage>
</organism>
<proteinExistence type="predicted"/>
<dbReference type="Pfam" id="PF23562">
    <property type="entry name" value="AMP-binding_C_3"/>
    <property type="match status" value="1"/>
</dbReference>
<dbReference type="PANTHER" id="PTHR43439">
    <property type="entry name" value="PHENYLACETATE-COENZYME A LIGASE"/>
    <property type="match status" value="1"/>
</dbReference>
<dbReference type="Pfam" id="PF00501">
    <property type="entry name" value="AMP-binding"/>
    <property type="match status" value="1"/>
</dbReference>
<evidence type="ECO:0000256" key="3">
    <source>
        <dbReference type="SAM" id="MobiDB-lite"/>
    </source>
</evidence>
<dbReference type="SUPFAM" id="SSF47336">
    <property type="entry name" value="ACP-like"/>
    <property type="match status" value="1"/>
</dbReference>
<dbReference type="SUPFAM" id="SSF51735">
    <property type="entry name" value="NAD(P)-binding Rossmann-fold domains"/>
    <property type="match status" value="1"/>
</dbReference>